<dbReference type="Gene3D" id="3.10.450.240">
    <property type="match status" value="1"/>
</dbReference>
<evidence type="ECO:0000256" key="6">
    <source>
        <dbReference type="ARBA" id="ARBA00038073"/>
    </source>
</evidence>
<keyword evidence="10" id="KW-1185">Reference proteome</keyword>
<dbReference type="Proteomes" id="UP000694846">
    <property type="component" value="Unplaced"/>
</dbReference>
<evidence type="ECO:0000256" key="7">
    <source>
        <dbReference type="ARBA" id="ARBA00039448"/>
    </source>
</evidence>
<dbReference type="AlphaFoldDB" id="A0A8B8F5M9"/>
<accession>A0A8B8F5M9</accession>
<dbReference type="SMART" id="SM00978">
    <property type="entry name" value="Tim44"/>
    <property type="match status" value="1"/>
</dbReference>
<dbReference type="GeneID" id="112680154"/>
<gene>
    <name evidence="11" type="primary">LOC112680154</name>
</gene>
<reference evidence="11" key="1">
    <citation type="submission" date="2025-08" db="UniProtKB">
        <authorList>
            <consortium name="RefSeq"/>
        </authorList>
    </citation>
    <scope>IDENTIFICATION</scope>
    <source>
        <tissue evidence="11">Whole body</tissue>
    </source>
</reference>
<dbReference type="OrthoDB" id="19619at2759"/>
<name>A0A8B8F5M9_9HEMI</name>
<dbReference type="FunFam" id="3.10.450.240:FF:000003">
    <property type="entry name" value="39S ribosomal protein L45, mitochondrial"/>
    <property type="match status" value="1"/>
</dbReference>
<evidence type="ECO:0000256" key="5">
    <source>
        <dbReference type="ARBA" id="ARBA00023274"/>
    </source>
</evidence>
<dbReference type="InterPro" id="IPR007379">
    <property type="entry name" value="Tim44-like_dom"/>
</dbReference>
<protein>
    <recommendedName>
        <fullName evidence="7">Large ribosomal subunit protein mL45</fullName>
    </recommendedName>
    <alternativeName>
        <fullName evidence="8">39S ribosomal protein L45, mitochondrial</fullName>
    </alternativeName>
</protein>
<comment type="similarity">
    <text evidence="6">Belongs to the mitochondrion-specific ribosomal protein mL45 family.</text>
</comment>
<evidence type="ECO:0000256" key="4">
    <source>
        <dbReference type="ARBA" id="ARBA00023128"/>
    </source>
</evidence>
<dbReference type="PANTHER" id="PTHR28554">
    <property type="entry name" value="39S RIBOSOMAL PROTEIN L45, MITOCHONDRIAL"/>
    <property type="match status" value="1"/>
</dbReference>
<evidence type="ECO:0000259" key="9">
    <source>
        <dbReference type="SMART" id="SM00978"/>
    </source>
</evidence>
<feature type="domain" description="Tim44-like" evidence="9">
    <location>
        <begin position="139"/>
        <end position="288"/>
    </location>
</feature>
<proteinExistence type="inferred from homology"/>
<evidence type="ECO:0000256" key="8">
    <source>
        <dbReference type="ARBA" id="ARBA00043031"/>
    </source>
</evidence>
<organism evidence="10 11">
    <name type="scientific">Sipha flava</name>
    <name type="common">yellow sugarcane aphid</name>
    <dbReference type="NCBI Taxonomy" id="143950"/>
    <lineage>
        <taxon>Eukaryota</taxon>
        <taxon>Metazoa</taxon>
        <taxon>Ecdysozoa</taxon>
        <taxon>Arthropoda</taxon>
        <taxon>Hexapoda</taxon>
        <taxon>Insecta</taxon>
        <taxon>Pterygota</taxon>
        <taxon>Neoptera</taxon>
        <taxon>Paraneoptera</taxon>
        <taxon>Hemiptera</taxon>
        <taxon>Sternorrhyncha</taxon>
        <taxon>Aphidomorpha</taxon>
        <taxon>Aphidoidea</taxon>
        <taxon>Aphididae</taxon>
        <taxon>Sipha</taxon>
    </lineage>
</organism>
<dbReference type="SUPFAM" id="SSF54427">
    <property type="entry name" value="NTF2-like"/>
    <property type="match status" value="1"/>
</dbReference>
<dbReference type="GO" id="GO:0005840">
    <property type="term" value="C:ribosome"/>
    <property type="evidence" value="ECO:0007669"/>
    <property type="project" value="UniProtKB-KW"/>
</dbReference>
<dbReference type="GO" id="GO:0005739">
    <property type="term" value="C:mitochondrion"/>
    <property type="evidence" value="ECO:0007669"/>
    <property type="project" value="UniProtKB-SubCell"/>
</dbReference>
<dbReference type="InterPro" id="IPR032710">
    <property type="entry name" value="NTF2-like_dom_sf"/>
</dbReference>
<evidence type="ECO:0000256" key="2">
    <source>
        <dbReference type="ARBA" id="ARBA00022946"/>
    </source>
</evidence>
<keyword evidence="2" id="KW-0809">Transit peptide</keyword>
<keyword evidence="4" id="KW-0496">Mitochondrion</keyword>
<comment type="subcellular location">
    <subcellularLocation>
        <location evidence="1">Mitochondrion</location>
    </subcellularLocation>
</comment>
<sequence length="330" mass="38531">MYRSIQTACIGLNKFHRLNDTVKNILTIGFMDQMRWRSNKHYKPEFKKLRSQKVLKVTLPDFEDDAKDSDDFSPEKLRTRYKEKGIQPTRPWVERSTFINNTGSIIEPYVPPEGDGKISPISTAGAKQKIELLKKKKDTWQAIRQIRQNEEEFELYPEFITKAQDIYIKAHSLLANKDKKNLLQYVTEKAYVEMVHNIDNKTLHWSFIKSVEPPRVVHARVTDIITKDNLFAQITVRFHTQQTLSVFDRFGRIIFGSDVVAKDVLEYVVYEKHIVNQYGIWRIHGKIIPDWMPPKEPVKITNLINLEHETETALEAIPDEAKSKIILPDA</sequence>
<evidence type="ECO:0000313" key="11">
    <source>
        <dbReference type="RefSeq" id="XP_025405951.1"/>
    </source>
</evidence>
<dbReference type="PANTHER" id="PTHR28554:SF1">
    <property type="entry name" value="LARGE RIBOSOMAL SUBUNIT PROTEIN ML45"/>
    <property type="match status" value="1"/>
</dbReference>
<dbReference type="CTD" id="84311"/>
<evidence type="ECO:0000256" key="1">
    <source>
        <dbReference type="ARBA" id="ARBA00004173"/>
    </source>
</evidence>
<dbReference type="GO" id="GO:1990904">
    <property type="term" value="C:ribonucleoprotein complex"/>
    <property type="evidence" value="ECO:0007669"/>
    <property type="project" value="UniProtKB-KW"/>
</dbReference>
<keyword evidence="3 11" id="KW-0689">Ribosomal protein</keyword>
<evidence type="ECO:0000313" key="10">
    <source>
        <dbReference type="Proteomes" id="UP000694846"/>
    </source>
</evidence>
<dbReference type="InterPro" id="IPR051975">
    <property type="entry name" value="mtLSU_mL45"/>
</dbReference>
<dbReference type="Pfam" id="PF04280">
    <property type="entry name" value="Tim44"/>
    <property type="match status" value="1"/>
</dbReference>
<keyword evidence="5" id="KW-0687">Ribonucleoprotein</keyword>
<evidence type="ECO:0000256" key="3">
    <source>
        <dbReference type="ARBA" id="ARBA00022980"/>
    </source>
</evidence>
<dbReference type="RefSeq" id="XP_025405951.1">
    <property type="nucleotide sequence ID" value="XM_025550166.1"/>
</dbReference>